<protein>
    <submittedName>
        <fullName evidence="4">SDR family oxidoreductase</fullName>
    </submittedName>
</protein>
<proteinExistence type="inferred from homology"/>
<dbReference type="GO" id="GO:0048038">
    <property type="term" value="F:quinone binding"/>
    <property type="evidence" value="ECO:0007669"/>
    <property type="project" value="TreeGrafter"/>
</dbReference>
<dbReference type="PRINTS" id="PR00080">
    <property type="entry name" value="SDRFAMILY"/>
</dbReference>
<keyword evidence="2" id="KW-0560">Oxidoreductase</keyword>
<dbReference type="GO" id="GO:0016616">
    <property type="term" value="F:oxidoreductase activity, acting on the CH-OH group of donors, NAD or NADP as acceptor"/>
    <property type="evidence" value="ECO:0007669"/>
    <property type="project" value="TreeGrafter"/>
</dbReference>
<accession>A0A926HYE1</accession>
<dbReference type="RefSeq" id="WP_249310918.1">
    <property type="nucleotide sequence ID" value="NZ_JACRSU010000001.1"/>
</dbReference>
<dbReference type="InterPro" id="IPR002347">
    <property type="entry name" value="SDR_fam"/>
</dbReference>
<dbReference type="InterPro" id="IPR036291">
    <property type="entry name" value="NAD(P)-bd_dom_sf"/>
</dbReference>
<dbReference type="PANTHER" id="PTHR42760:SF133">
    <property type="entry name" value="3-OXOACYL-[ACYL-CARRIER-PROTEIN] REDUCTASE"/>
    <property type="match status" value="1"/>
</dbReference>
<dbReference type="CDD" id="cd05233">
    <property type="entry name" value="SDR_c"/>
    <property type="match status" value="1"/>
</dbReference>
<reference evidence="4" key="1">
    <citation type="submission" date="2020-08" db="EMBL/GenBank/DDBJ databases">
        <title>Genome public.</title>
        <authorList>
            <person name="Liu C."/>
            <person name="Sun Q."/>
        </authorList>
    </citation>
    <scope>NUCLEOTIDE SEQUENCE</scope>
    <source>
        <strain evidence="4">H8</strain>
    </source>
</reference>
<dbReference type="GO" id="GO:0006633">
    <property type="term" value="P:fatty acid biosynthetic process"/>
    <property type="evidence" value="ECO:0007669"/>
    <property type="project" value="TreeGrafter"/>
</dbReference>
<dbReference type="AlphaFoldDB" id="A0A926HYE1"/>
<dbReference type="EMBL" id="JACRSU010000001">
    <property type="protein sequence ID" value="MBC8539706.1"/>
    <property type="molecule type" value="Genomic_DNA"/>
</dbReference>
<dbReference type="GO" id="GO:0008206">
    <property type="term" value="P:bile acid metabolic process"/>
    <property type="evidence" value="ECO:0007669"/>
    <property type="project" value="UniProtKB-ARBA"/>
</dbReference>
<dbReference type="PANTHER" id="PTHR42760">
    <property type="entry name" value="SHORT-CHAIN DEHYDROGENASES/REDUCTASES FAMILY MEMBER"/>
    <property type="match status" value="1"/>
</dbReference>
<keyword evidence="5" id="KW-1185">Reference proteome</keyword>
<evidence type="ECO:0000313" key="5">
    <source>
        <dbReference type="Proteomes" id="UP000611762"/>
    </source>
</evidence>
<comment type="caution">
    <text evidence="4">The sequence shown here is derived from an EMBL/GenBank/DDBJ whole genome shotgun (WGS) entry which is preliminary data.</text>
</comment>
<dbReference type="Pfam" id="PF13561">
    <property type="entry name" value="adh_short_C2"/>
    <property type="match status" value="1"/>
</dbReference>
<dbReference type="PRINTS" id="PR00081">
    <property type="entry name" value="GDHRDH"/>
</dbReference>
<dbReference type="SMART" id="SM00822">
    <property type="entry name" value="PKS_KR"/>
    <property type="match status" value="1"/>
</dbReference>
<name>A0A926HYE1_9FIRM</name>
<evidence type="ECO:0000313" key="4">
    <source>
        <dbReference type="EMBL" id="MBC8539706.1"/>
    </source>
</evidence>
<comment type="similarity">
    <text evidence="1">Belongs to the short-chain dehydrogenases/reductases (SDR) family.</text>
</comment>
<dbReference type="SUPFAM" id="SSF51735">
    <property type="entry name" value="NAD(P)-binding Rossmann-fold domains"/>
    <property type="match status" value="1"/>
</dbReference>
<evidence type="ECO:0000256" key="1">
    <source>
        <dbReference type="ARBA" id="ARBA00006484"/>
    </source>
</evidence>
<dbReference type="Gene3D" id="3.40.50.720">
    <property type="entry name" value="NAD(P)-binding Rossmann-like Domain"/>
    <property type="match status" value="1"/>
</dbReference>
<gene>
    <name evidence="4" type="ORF">H8698_01795</name>
</gene>
<evidence type="ECO:0000259" key="3">
    <source>
        <dbReference type="SMART" id="SM00822"/>
    </source>
</evidence>
<dbReference type="FunFam" id="3.40.50.720:FF:000084">
    <property type="entry name" value="Short-chain dehydrogenase reductase"/>
    <property type="match status" value="1"/>
</dbReference>
<feature type="domain" description="Ketoreductase" evidence="3">
    <location>
        <begin position="6"/>
        <end position="216"/>
    </location>
</feature>
<evidence type="ECO:0000256" key="2">
    <source>
        <dbReference type="ARBA" id="ARBA00023002"/>
    </source>
</evidence>
<sequence length="248" mass="26396">MQFQNKTVLISGGASGMGLLCGQCFARQGANVVLADINEQALKEKTAEITAFGGKAAFAVCDVRDYAQVTAACETAVSVFGAVDILINCAGGAETRVLNHHEEFKDMPISVYDWGIDVNLKGQFYFDHAAMKQMAKQKQGVIINIGSITGEEGCSANVAYSTAKSGVMNGLTKSLARYGAQYNVRVVCVSPGPVLTRPGMASMKTLQGRAAQPQEVVDFILYLASDKAAFITGTNHFIDGGRYAMERG</sequence>
<dbReference type="Proteomes" id="UP000611762">
    <property type="component" value="Unassembled WGS sequence"/>
</dbReference>
<organism evidence="4 5">
    <name type="scientific">Congzhengia minquanensis</name>
    <dbReference type="NCBI Taxonomy" id="2763657"/>
    <lineage>
        <taxon>Bacteria</taxon>
        <taxon>Bacillati</taxon>
        <taxon>Bacillota</taxon>
        <taxon>Clostridia</taxon>
        <taxon>Eubacteriales</taxon>
        <taxon>Oscillospiraceae</taxon>
        <taxon>Congzhengia</taxon>
    </lineage>
</organism>
<dbReference type="InterPro" id="IPR057326">
    <property type="entry name" value="KR_dom"/>
</dbReference>